<evidence type="ECO:0000256" key="1">
    <source>
        <dbReference type="SAM" id="MobiDB-lite"/>
    </source>
</evidence>
<comment type="caution">
    <text evidence="3">The sequence shown here is derived from an EMBL/GenBank/DDBJ whole genome shotgun (WGS) entry which is preliminary data.</text>
</comment>
<dbReference type="EMBL" id="JAEVFJ010000039">
    <property type="protein sequence ID" value="KAH8088946.1"/>
    <property type="molecule type" value="Genomic_DNA"/>
</dbReference>
<proteinExistence type="predicted"/>
<keyword evidence="2" id="KW-1133">Transmembrane helix</keyword>
<feature type="transmembrane region" description="Helical" evidence="2">
    <location>
        <begin position="6"/>
        <end position="27"/>
    </location>
</feature>
<name>A0A8K0XLE1_9AGAR</name>
<evidence type="ECO:0000313" key="3">
    <source>
        <dbReference type="EMBL" id="KAH8088946.1"/>
    </source>
</evidence>
<sequence length="269" mass="29262">MYFGLLYAFCVIANLRPFGGFISLWLLARIHRSSNTDVGRFKTALFLLAMLLSKEPHRRHNPPAPEEIWSSHMFLGAHNALANEHRDTASESSRNVDHVRKKARHAGPSLNTPPDAGVSMDVDSDTGTIAPDPRPLSHDDTPVSPHPSNIPQLVPPSPTMDSFGESRETDFDDSGLARFTALAADDDEETQSGAGARSSFSSHPVSDGDNLDDDPDDLTPDPGSLGDQEDAADVPPEPNPDPAHRDWHGSPEGFFIATRTHTRRKPVPA</sequence>
<feature type="region of interest" description="Disordered" evidence="1">
    <location>
        <begin position="184"/>
        <end position="269"/>
    </location>
</feature>
<dbReference type="AlphaFoldDB" id="A0A8K0XLE1"/>
<keyword evidence="4" id="KW-1185">Reference proteome</keyword>
<organism evidence="3 4">
    <name type="scientific">Cristinia sonorae</name>
    <dbReference type="NCBI Taxonomy" id="1940300"/>
    <lineage>
        <taxon>Eukaryota</taxon>
        <taxon>Fungi</taxon>
        <taxon>Dikarya</taxon>
        <taxon>Basidiomycota</taxon>
        <taxon>Agaricomycotina</taxon>
        <taxon>Agaricomycetes</taxon>
        <taxon>Agaricomycetidae</taxon>
        <taxon>Agaricales</taxon>
        <taxon>Pleurotineae</taxon>
        <taxon>Stephanosporaceae</taxon>
        <taxon>Cristinia</taxon>
    </lineage>
</organism>
<gene>
    <name evidence="3" type="ORF">BXZ70DRAFT_910056</name>
</gene>
<feature type="compositionally biased region" description="Basic and acidic residues" evidence="1">
    <location>
        <begin position="85"/>
        <end position="98"/>
    </location>
</feature>
<feature type="region of interest" description="Disordered" evidence="1">
    <location>
        <begin position="85"/>
        <end position="172"/>
    </location>
</feature>
<feature type="compositionally biased region" description="Acidic residues" evidence="1">
    <location>
        <begin position="209"/>
        <end position="219"/>
    </location>
</feature>
<feature type="compositionally biased region" description="Basic residues" evidence="1">
    <location>
        <begin position="260"/>
        <end position="269"/>
    </location>
</feature>
<evidence type="ECO:0000313" key="4">
    <source>
        <dbReference type="Proteomes" id="UP000813824"/>
    </source>
</evidence>
<keyword evidence="2" id="KW-0472">Membrane</keyword>
<accession>A0A8K0XLE1</accession>
<evidence type="ECO:0000256" key="2">
    <source>
        <dbReference type="SAM" id="Phobius"/>
    </source>
</evidence>
<keyword evidence="2" id="KW-0812">Transmembrane</keyword>
<dbReference type="Proteomes" id="UP000813824">
    <property type="component" value="Unassembled WGS sequence"/>
</dbReference>
<reference evidence="3" key="1">
    <citation type="journal article" date="2021" name="New Phytol.">
        <title>Evolutionary innovations through gain and loss of genes in the ectomycorrhizal Boletales.</title>
        <authorList>
            <person name="Wu G."/>
            <person name="Miyauchi S."/>
            <person name="Morin E."/>
            <person name="Kuo A."/>
            <person name="Drula E."/>
            <person name="Varga T."/>
            <person name="Kohler A."/>
            <person name="Feng B."/>
            <person name="Cao Y."/>
            <person name="Lipzen A."/>
            <person name="Daum C."/>
            <person name="Hundley H."/>
            <person name="Pangilinan J."/>
            <person name="Johnson J."/>
            <person name="Barry K."/>
            <person name="LaButti K."/>
            <person name="Ng V."/>
            <person name="Ahrendt S."/>
            <person name="Min B."/>
            <person name="Choi I.G."/>
            <person name="Park H."/>
            <person name="Plett J.M."/>
            <person name="Magnuson J."/>
            <person name="Spatafora J.W."/>
            <person name="Nagy L.G."/>
            <person name="Henrissat B."/>
            <person name="Grigoriev I.V."/>
            <person name="Yang Z.L."/>
            <person name="Xu J."/>
            <person name="Martin F.M."/>
        </authorList>
    </citation>
    <scope>NUCLEOTIDE SEQUENCE</scope>
    <source>
        <strain evidence="3">KKN 215</strain>
    </source>
</reference>
<protein>
    <submittedName>
        <fullName evidence="3">Uncharacterized protein</fullName>
    </submittedName>
</protein>